<proteinExistence type="predicted"/>
<evidence type="ECO:0000256" key="1">
    <source>
        <dbReference type="SAM" id="Phobius"/>
    </source>
</evidence>
<sequence>MLPAWAAILAVMGALGLALVSLRQAQLRRKLSAEGARKGLHVAMSAVMLALPWLFDAAWPVILLAALAVGAMLAVRFVPALRDGVGGVIHEVGRQSVGDVCYPIAVCALYLLTADSPVLYAIAILMLGLADPAAALTGARHGLSPYATVDGKKSLEGSVAFAFVAFLCVHVPLLLFTPVGRAEALWISAIVAILATIVEAVSWGGLDNLFVPLGTYAVLVRLLTFPATLLAGHFVVLLLLVSVAAVLRRETTVGGAGVFGAALIGYLVWALGGTAWLIPPALVYLLYARVWPAAREADGLPHDPKRRPHTAHNVFSVSSVGVLWLIAASALDLDLLFPYALAWGATFAFLGVERMAVARPNWTAGQLAWRAAWRATLVAVGPVLLVLWLRVGADHFAGTAPGGPMAPLRPLLLTGAYVALALVVTAAASLILVRWRGPIDRDSTEFEGRVYRASIVGPLSALGLLSFLVP</sequence>
<feature type="transmembrane region" description="Helical" evidence="1">
    <location>
        <begin position="266"/>
        <end position="290"/>
    </location>
</feature>
<protein>
    <recommendedName>
        <fullName evidence="4">Phosphatidate cytidylyltransferase</fullName>
    </recommendedName>
</protein>
<feature type="transmembrane region" description="Helical" evidence="1">
    <location>
        <begin position="159"/>
        <end position="179"/>
    </location>
</feature>
<feature type="transmembrane region" description="Helical" evidence="1">
    <location>
        <begin position="185"/>
        <end position="206"/>
    </location>
</feature>
<evidence type="ECO:0000313" key="3">
    <source>
        <dbReference type="Proteomes" id="UP000216339"/>
    </source>
</evidence>
<feature type="transmembrane region" description="Helical" evidence="1">
    <location>
        <begin position="411"/>
        <end position="433"/>
    </location>
</feature>
<evidence type="ECO:0008006" key="4">
    <source>
        <dbReference type="Google" id="ProtNLM"/>
    </source>
</evidence>
<dbReference type="EMBL" id="MQWD01000001">
    <property type="protein sequence ID" value="PAP77817.1"/>
    <property type="molecule type" value="Genomic_DNA"/>
</dbReference>
<feature type="transmembrane region" description="Helical" evidence="1">
    <location>
        <begin position="118"/>
        <end position="139"/>
    </location>
</feature>
<keyword evidence="1" id="KW-0812">Transmembrane</keyword>
<dbReference type="InterPro" id="IPR037997">
    <property type="entry name" value="Dgk1-like"/>
</dbReference>
<keyword evidence="1" id="KW-0472">Membrane</keyword>
<organism evidence="2 3">
    <name type="scientific">Rubrivirga marina</name>
    <dbReference type="NCBI Taxonomy" id="1196024"/>
    <lineage>
        <taxon>Bacteria</taxon>
        <taxon>Pseudomonadati</taxon>
        <taxon>Rhodothermota</taxon>
        <taxon>Rhodothermia</taxon>
        <taxon>Rhodothermales</taxon>
        <taxon>Rubricoccaceae</taxon>
        <taxon>Rubrivirga</taxon>
    </lineage>
</organism>
<dbReference type="GO" id="GO:0004143">
    <property type="term" value="F:ATP-dependent diacylglycerol kinase activity"/>
    <property type="evidence" value="ECO:0007669"/>
    <property type="project" value="InterPro"/>
</dbReference>
<comment type="caution">
    <text evidence="2">The sequence shown here is derived from an EMBL/GenBank/DDBJ whole genome shotgun (WGS) entry which is preliminary data.</text>
</comment>
<feature type="transmembrane region" description="Helical" evidence="1">
    <location>
        <begin position="372"/>
        <end position="391"/>
    </location>
</feature>
<dbReference type="PANTHER" id="PTHR31303:SF1">
    <property type="entry name" value="CTP-DEPENDENT DIACYLGLYCEROL KINASE 1"/>
    <property type="match status" value="1"/>
</dbReference>
<accession>A0A271J3E8</accession>
<feature type="transmembrane region" description="Helical" evidence="1">
    <location>
        <begin position="6"/>
        <end position="23"/>
    </location>
</feature>
<feature type="transmembrane region" description="Helical" evidence="1">
    <location>
        <begin position="453"/>
        <end position="469"/>
    </location>
</feature>
<feature type="transmembrane region" description="Helical" evidence="1">
    <location>
        <begin position="218"/>
        <end position="246"/>
    </location>
</feature>
<evidence type="ECO:0000313" key="2">
    <source>
        <dbReference type="EMBL" id="PAP77817.1"/>
    </source>
</evidence>
<dbReference type="Proteomes" id="UP000216339">
    <property type="component" value="Unassembled WGS sequence"/>
</dbReference>
<feature type="transmembrane region" description="Helical" evidence="1">
    <location>
        <begin position="35"/>
        <end position="55"/>
    </location>
</feature>
<reference evidence="2 3" key="1">
    <citation type="submission" date="2016-11" db="EMBL/GenBank/DDBJ databases">
        <title>Study of marine rhodopsin-containing bacteria.</title>
        <authorList>
            <person name="Yoshizawa S."/>
            <person name="Kumagai Y."/>
            <person name="Kogure K."/>
        </authorList>
    </citation>
    <scope>NUCLEOTIDE SEQUENCE [LARGE SCALE GENOMIC DNA]</scope>
    <source>
        <strain evidence="2 3">SAORIC-28</strain>
    </source>
</reference>
<feature type="transmembrane region" description="Helical" evidence="1">
    <location>
        <begin position="336"/>
        <end position="352"/>
    </location>
</feature>
<gene>
    <name evidence="2" type="ORF">BSZ37_15890</name>
</gene>
<dbReference type="PANTHER" id="PTHR31303">
    <property type="entry name" value="CTP-DEPENDENT DIACYLGLYCEROL KINASE 1"/>
    <property type="match status" value="1"/>
</dbReference>
<dbReference type="AlphaFoldDB" id="A0A271J3E8"/>
<feature type="transmembrane region" description="Helical" evidence="1">
    <location>
        <begin position="61"/>
        <end position="80"/>
    </location>
</feature>
<keyword evidence="1" id="KW-1133">Transmembrane helix</keyword>
<keyword evidence="3" id="KW-1185">Reference proteome</keyword>
<name>A0A271J3E8_9BACT</name>